<organism evidence="2 3">
    <name type="scientific">Komagataella pastoris</name>
    <name type="common">Yeast</name>
    <name type="synonym">Pichia pastoris</name>
    <dbReference type="NCBI Taxonomy" id="4922"/>
    <lineage>
        <taxon>Eukaryota</taxon>
        <taxon>Fungi</taxon>
        <taxon>Dikarya</taxon>
        <taxon>Ascomycota</taxon>
        <taxon>Saccharomycotina</taxon>
        <taxon>Pichiomycetes</taxon>
        <taxon>Pichiales</taxon>
        <taxon>Pichiaceae</taxon>
        <taxon>Komagataella</taxon>
    </lineage>
</organism>
<reference evidence="2 3" key="1">
    <citation type="submission" date="2016-02" db="EMBL/GenBank/DDBJ databases">
        <title>Comparative genomic and transcriptomic foundation for Pichia pastoris.</title>
        <authorList>
            <person name="Love K.R."/>
            <person name="Shah K.A."/>
            <person name="Whittaker C.A."/>
            <person name="Wu J."/>
            <person name="Bartlett M.C."/>
            <person name="Ma D."/>
            <person name="Leeson R.L."/>
            <person name="Priest M."/>
            <person name="Young S.K."/>
            <person name="Love J.C."/>
        </authorList>
    </citation>
    <scope>NUCLEOTIDE SEQUENCE [LARGE SCALE GENOMIC DNA]</scope>
    <source>
        <strain evidence="2 3">ATCC 28485</strain>
    </source>
</reference>
<evidence type="ECO:0000313" key="2">
    <source>
        <dbReference type="EMBL" id="ANZ76254.1"/>
    </source>
</evidence>
<evidence type="ECO:0000256" key="1">
    <source>
        <dbReference type="SAM" id="MobiDB-lite"/>
    </source>
</evidence>
<accession>A0A1B2JDV6</accession>
<evidence type="ECO:0000313" key="3">
    <source>
        <dbReference type="Proteomes" id="UP000094565"/>
    </source>
</evidence>
<keyword evidence="3" id="KW-1185">Reference proteome</keyword>
<proteinExistence type="predicted"/>
<feature type="region of interest" description="Disordered" evidence="1">
    <location>
        <begin position="57"/>
        <end position="99"/>
    </location>
</feature>
<name>A0A1B2JDV6_PICPA</name>
<feature type="region of interest" description="Disordered" evidence="1">
    <location>
        <begin position="1"/>
        <end position="35"/>
    </location>
</feature>
<dbReference type="EMBL" id="CP014585">
    <property type="protein sequence ID" value="ANZ76254.1"/>
    <property type="molecule type" value="Genomic_DNA"/>
</dbReference>
<gene>
    <name evidence="2" type="ORF">ATY40_BA7503158</name>
</gene>
<sequence>MVRAKETYQLEERREKMLKPISHKNNSNPQERHVGHQSCISLINSVYRTNNPFSLQPQKGSLPINPRFPHVISSSSPHIPFDQKSPPSGDSLKLVNCPV</sequence>
<dbReference type="AlphaFoldDB" id="A0A1B2JDV6"/>
<protein>
    <submittedName>
        <fullName evidence="2">BA75_03158T0</fullName>
    </submittedName>
</protein>
<dbReference type="Proteomes" id="UP000094565">
    <property type="component" value="Chromosome 2"/>
</dbReference>
<feature type="compositionally biased region" description="Basic and acidic residues" evidence="1">
    <location>
        <begin position="1"/>
        <end position="18"/>
    </location>
</feature>